<name>A0ABP0SK57_9DINO</name>
<keyword evidence="4 8" id="KW-0812">Transmembrane</keyword>
<evidence type="ECO:0000256" key="7">
    <source>
        <dbReference type="SAM" id="MobiDB-lite"/>
    </source>
</evidence>
<evidence type="ECO:0000256" key="6">
    <source>
        <dbReference type="ARBA" id="ARBA00023136"/>
    </source>
</evidence>
<proteinExistence type="predicted"/>
<evidence type="ECO:0000256" key="1">
    <source>
        <dbReference type="ARBA" id="ARBA00004651"/>
    </source>
</evidence>
<evidence type="ECO:0000256" key="5">
    <source>
        <dbReference type="ARBA" id="ARBA00022989"/>
    </source>
</evidence>
<feature type="chain" id="PRO_5046885448" evidence="9">
    <location>
        <begin position="18"/>
        <end position="434"/>
    </location>
</feature>
<protein>
    <submittedName>
        <fullName evidence="10">Uncharacterized protein</fullName>
    </submittedName>
</protein>
<keyword evidence="6 8" id="KW-0472">Membrane</keyword>
<comment type="caution">
    <text evidence="10">The sequence shown here is derived from an EMBL/GenBank/DDBJ whole genome shotgun (WGS) entry which is preliminary data.</text>
</comment>
<feature type="region of interest" description="Disordered" evidence="7">
    <location>
        <begin position="214"/>
        <end position="267"/>
    </location>
</feature>
<feature type="transmembrane region" description="Helical" evidence="8">
    <location>
        <begin position="373"/>
        <end position="393"/>
    </location>
</feature>
<evidence type="ECO:0000256" key="3">
    <source>
        <dbReference type="ARBA" id="ARBA00022475"/>
    </source>
</evidence>
<dbReference type="PANTHER" id="PTHR30269">
    <property type="entry name" value="TRANSMEMBRANE PROTEIN YFCA"/>
    <property type="match status" value="1"/>
</dbReference>
<dbReference type="EMBL" id="CAXAMM010044018">
    <property type="protein sequence ID" value="CAK9112782.1"/>
    <property type="molecule type" value="Genomic_DNA"/>
</dbReference>
<feature type="transmembrane region" description="Helical" evidence="8">
    <location>
        <begin position="345"/>
        <end position="366"/>
    </location>
</feature>
<evidence type="ECO:0000313" key="11">
    <source>
        <dbReference type="Proteomes" id="UP001642464"/>
    </source>
</evidence>
<feature type="compositionally biased region" description="Basic and acidic residues" evidence="7">
    <location>
        <begin position="214"/>
        <end position="227"/>
    </location>
</feature>
<feature type="transmembrane region" description="Helical" evidence="8">
    <location>
        <begin position="399"/>
        <end position="416"/>
    </location>
</feature>
<evidence type="ECO:0000256" key="4">
    <source>
        <dbReference type="ARBA" id="ARBA00022692"/>
    </source>
</evidence>
<evidence type="ECO:0000313" key="10">
    <source>
        <dbReference type="EMBL" id="CAK9112782.1"/>
    </source>
</evidence>
<keyword evidence="2" id="KW-0813">Transport</keyword>
<dbReference type="PANTHER" id="PTHR30269:SF38">
    <property type="entry name" value="SULFITE EXPORTER TAUE_SAFE"/>
    <property type="match status" value="1"/>
</dbReference>
<dbReference type="Pfam" id="PF01925">
    <property type="entry name" value="TauE"/>
    <property type="match status" value="1"/>
</dbReference>
<keyword evidence="11" id="KW-1185">Reference proteome</keyword>
<keyword evidence="5 8" id="KW-1133">Transmembrane helix</keyword>
<evidence type="ECO:0000256" key="8">
    <source>
        <dbReference type="SAM" id="Phobius"/>
    </source>
</evidence>
<gene>
    <name evidence="10" type="ORF">SCF082_LOCUS52290</name>
</gene>
<comment type="subcellular location">
    <subcellularLocation>
        <location evidence="1">Cell membrane</location>
        <topology evidence="1">Multi-pass membrane protein</topology>
    </subcellularLocation>
</comment>
<evidence type="ECO:0000256" key="2">
    <source>
        <dbReference type="ARBA" id="ARBA00022448"/>
    </source>
</evidence>
<reference evidence="10 11" key="1">
    <citation type="submission" date="2024-02" db="EMBL/GenBank/DDBJ databases">
        <authorList>
            <person name="Chen Y."/>
            <person name="Shah S."/>
            <person name="Dougan E. K."/>
            <person name="Thang M."/>
            <person name="Chan C."/>
        </authorList>
    </citation>
    <scope>NUCLEOTIDE SEQUENCE [LARGE SCALE GENOMIC DNA]</scope>
</reference>
<organism evidence="10 11">
    <name type="scientific">Durusdinium trenchii</name>
    <dbReference type="NCBI Taxonomy" id="1381693"/>
    <lineage>
        <taxon>Eukaryota</taxon>
        <taxon>Sar</taxon>
        <taxon>Alveolata</taxon>
        <taxon>Dinophyceae</taxon>
        <taxon>Suessiales</taxon>
        <taxon>Symbiodiniaceae</taxon>
        <taxon>Durusdinium</taxon>
    </lineage>
</organism>
<dbReference type="Proteomes" id="UP001642464">
    <property type="component" value="Unassembled WGS sequence"/>
</dbReference>
<sequence length="434" mass="48583">MMKLAVLIALSALLADAAQVVKRSLRRQRETKNPCPYDLENRYPSTLETSYNIAKEHGLNPLDAIWDTEKLREAMKKDEVMTLCAVITLRWRLSGMGEALVYGAGWQLFRLAGYEEMDNLGLLAGLICVMQCTSTAQLAFKNYQQWWFYVKPGMVFSVAMLMLSPLGNHLREVAPTEDVQLVLSMTFLTFALLKPLSDGLFNITTAKQVEKRKNLEGDNITEPREPMECTEVTESEKHEELEQQDPEEDHEEQHEENKDQSTTVKDQLPEPPWWLMGALPPVGLIGGFLGGLCGMNGPPFILLTAITGLDKVVARNLFPMGQAIEVWTFRFPMLLSLRRIRLEDAHIYCVGLFAGAVGLQMGNLVAPKVSQKLFERSMLLFLVLSSLLVLGLLQGHPRALVALGVVLLVALIRLLTGRRVRAVQRLQKPPSTAT</sequence>
<keyword evidence="3" id="KW-1003">Cell membrane</keyword>
<accession>A0ABP0SK57</accession>
<dbReference type="InterPro" id="IPR002781">
    <property type="entry name" value="TM_pro_TauE-like"/>
</dbReference>
<evidence type="ECO:0000256" key="9">
    <source>
        <dbReference type="SAM" id="SignalP"/>
    </source>
</evidence>
<dbReference type="InterPro" id="IPR052017">
    <property type="entry name" value="TSUP"/>
</dbReference>
<feature type="signal peptide" evidence="9">
    <location>
        <begin position="1"/>
        <end position="17"/>
    </location>
</feature>
<keyword evidence="9" id="KW-0732">Signal</keyword>